<protein>
    <submittedName>
        <fullName evidence="4">Glycoprotein</fullName>
    </submittedName>
</protein>
<gene>
    <name evidence="4" type="ORF">CELE_Y71F9B.15</name>
    <name evidence="4 6" type="ORF">Y71F9B.15</name>
</gene>
<reference evidence="4 5" key="1">
    <citation type="journal article" date="1998" name="Science">
        <title>Genome sequence of the nematode C. elegans: a platform for investigating biology.</title>
        <authorList>
            <consortium name="The C. elegans sequencing consortium"/>
            <person name="Sulson J.E."/>
            <person name="Waterston R."/>
        </authorList>
    </citation>
    <scope>NUCLEOTIDE SEQUENCE [LARGE SCALE GENOMIC DNA]</scope>
    <source>
        <strain evidence="4 5">Bristol N2</strain>
    </source>
</reference>
<dbReference type="FunCoup" id="Q9N4F7">
    <property type="interactions" value="105"/>
</dbReference>
<dbReference type="PaxDb" id="6239-Y71F9B.14"/>
<keyword evidence="2" id="KW-0472">Membrane</keyword>
<evidence type="ECO:0000256" key="2">
    <source>
        <dbReference type="SAM" id="Phobius"/>
    </source>
</evidence>
<sequence>MVLLPKCLVFLVFLVTCNGQMLKLTEEQNEKRLKICGRSEKSAYYYDLDGGYRTFMVSPYHFITDLSIIGSKYSMKSCKAENKDISSVINIDKFPARLIGQCKAKPIGAVIGAFSMPRNDYLCIQGKQLVAGDAVRILVKNLYRTGYVVECKIPKSEVFCAEFSHGVSGNVFFAANGDWTFVGYTNRVLNSDKAYDILEIVYINSFRDEICKTTGICDEPMKPTPTVHRPLKKLNAKENTEILKSCGKHGSLTGVWVDRRDQFAIHYISPYHSITDIDLIDESKYTVDKCNKNLLSNMLHTNRPFPAVLLGKCSNPKPGLILGDHHISHTINQHHLCIQKKRLKAGTTVLFKKDIYTSTTEYYNGKIVDCDLPKTSLFCVETDPDAHGIIFLNTKGVADSIVGFLTKVVKMEKGVATHEGVYLQSYAKEICTASGICDLDMKGLAPVPKPVVVPRLTTLPTPAVITTEAKIFTTEAIATTPRAIPPAVVTTEATQPEVATTLPEPSTTSEPLTSAPRMVATTDAPKSTAPATDPPRTTIPPAIVTTEAIPPEVTTTTSESSTAPVPPEPLTSAPSMVATTDPPEATAPATDPPTTMIPPAVVTTEANIITTEATAIIPKTVPPAVITTETTPAEVVTELLETTTAPAPAEALTAAPAPVKEPATPEPTKTQAPVPSEPEVPQAFTQGIDCEKTHLCFDDDIFGSASQFNIILIFIPTVFYLILLFEF</sequence>
<evidence type="ECO:0000313" key="5">
    <source>
        <dbReference type="Proteomes" id="UP000001940"/>
    </source>
</evidence>
<dbReference type="AlphaFoldDB" id="Q9N4F7"/>
<feature type="compositionally biased region" description="Low complexity" evidence="1">
    <location>
        <begin position="578"/>
        <end position="597"/>
    </location>
</feature>
<dbReference type="AGR" id="WB:WBGene00022133"/>
<keyword evidence="2" id="KW-1133">Transmembrane helix</keyword>
<dbReference type="WormBase" id="Y71F9B.15">
    <property type="protein sequence ID" value="CE50067"/>
    <property type="gene ID" value="WBGene00022133"/>
</dbReference>
<evidence type="ECO:0000313" key="6">
    <source>
        <dbReference type="WormBase" id="Y71F9B.15"/>
    </source>
</evidence>
<proteinExistence type="predicted"/>
<feature type="chain" id="PRO_5004331579" evidence="3">
    <location>
        <begin position="20"/>
        <end position="727"/>
    </location>
</feature>
<feature type="region of interest" description="Disordered" evidence="1">
    <location>
        <begin position="489"/>
        <end position="597"/>
    </location>
</feature>
<dbReference type="GeneID" id="190592"/>
<keyword evidence="2" id="KW-0812">Transmembrane</keyword>
<dbReference type="PANTHER" id="PTHR48233:SF4">
    <property type="entry name" value="MUCIN 4B, ISOFORM B-RELATED"/>
    <property type="match status" value="1"/>
</dbReference>
<dbReference type="EMBL" id="BX284601">
    <property type="protein sequence ID" value="CCD70426.2"/>
    <property type="molecule type" value="Genomic_DNA"/>
</dbReference>
<dbReference type="HOGENOM" id="CLU_380937_0_0_1"/>
<dbReference type="eggNOG" id="ENOG502TKH4">
    <property type="taxonomic scope" value="Eukaryota"/>
</dbReference>
<dbReference type="Bgee" id="WBGene00022133">
    <property type="expression patterns" value="Expressed in material anatomical entity and 2 other cell types or tissues"/>
</dbReference>
<feature type="compositionally biased region" description="Low complexity" evidence="1">
    <location>
        <begin position="550"/>
        <end position="563"/>
    </location>
</feature>
<dbReference type="RefSeq" id="NP_491043.3">
    <property type="nucleotide sequence ID" value="NM_058642.3"/>
</dbReference>
<keyword evidence="3" id="KW-0732">Signal</keyword>
<feature type="transmembrane region" description="Helical" evidence="2">
    <location>
        <begin position="708"/>
        <end position="725"/>
    </location>
</feature>
<organism evidence="4 5">
    <name type="scientific">Caenorhabditis elegans</name>
    <dbReference type="NCBI Taxonomy" id="6239"/>
    <lineage>
        <taxon>Eukaryota</taxon>
        <taxon>Metazoa</taxon>
        <taxon>Ecdysozoa</taxon>
        <taxon>Nematoda</taxon>
        <taxon>Chromadorea</taxon>
        <taxon>Rhabditida</taxon>
        <taxon>Rhabditina</taxon>
        <taxon>Rhabditomorpha</taxon>
        <taxon>Rhabditoidea</taxon>
        <taxon>Rhabditidae</taxon>
        <taxon>Peloderinae</taxon>
        <taxon>Caenorhabditis</taxon>
    </lineage>
</organism>
<name>Q9N4F7_CAEEL</name>
<dbReference type="STRING" id="6239.Y71F9B.15.1"/>
<accession>Q9N4F7</accession>
<dbReference type="InParanoid" id="Q9N4F7"/>
<dbReference type="IntAct" id="Q9N4F7">
    <property type="interactions" value="1"/>
</dbReference>
<evidence type="ECO:0000256" key="3">
    <source>
        <dbReference type="SAM" id="SignalP"/>
    </source>
</evidence>
<dbReference type="PANTHER" id="PTHR48233">
    <property type="entry name" value="MUCIN 4B, ISOFORM B-RELATED"/>
    <property type="match status" value="1"/>
</dbReference>
<keyword evidence="5" id="KW-1185">Reference proteome</keyword>
<feature type="compositionally biased region" description="Low complexity" evidence="1">
    <location>
        <begin position="646"/>
        <end position="658"/>
    </location>
</feature>
<dbReference type="Proteomes" id="UP000001940">
    <property type="component" value="Chromosome I"/>
</dbReference>
<dbReference type="CTD" id="190592"/>
<evidence type="ECO:0000313" key="4">
    <source>
        <dbReference type="EMBL" id="CCD70426.2"/>
    </source>
</evidence>
<dbReference type="InterPro" id="IPR053361">
    <property type="entry name" value="Vulval_dev_neg_regulator"/>
</dbReference>
<feature type="signal peptide" evidence="3">
    <location>
        <begin position="1"/>
        <end position="19"/>
    </location>
</feature>
<feature type="region of interest" description="Disordered" evidence="1">
    <location>
        <begin position="646"/>
        <end position="681"/>
    </location>
</feature>
<dbReference type="KEGG" id="cel:CELE_Y71F9B.15"/>
<feature type="compositionally biased region" description="Low complexity" evidence="1">
    <location>
        <begin position="499"/>
        <end position="516"/>
    </location>
</feature>
<evidence type="ECO:0000256" key="1">
    <source>
        <dbReference type="SAM" id="MobiDB-lite"/>
    </source>
</evidence>
<dbReference type="UCSC" id="Y71F9B.15">
    <property type="organism name" value="c. elegans"/>
</dbReference>